<dbReference type="Proteomes" id="UP001165186">
    <property type="component" value="Unassembled WGS sequence"/>
</dbReference>
<protein>
    <submittedName>
        <fullName evidence="1">Polyketide synthase</fullName>
    </submittedName>
</protein>
<evidence type="ECO:0000313" key="2">
    <source>
        <dbReference type="Proteomes" id="UP001165186"/>
    </source>
</evidence>
<comment type="caution">
    <text evidence="1">The sequence shown here is derived from an EMBL/GenBank/DDBJ whole genome shotgun (WGS) entry which is preliminary data.</text>
</comment>
<name>A0ACB5SHJ3_9PEZI</name>
<gene>
    <name evidence="1" type="primary">g3548</name>
    <name evidence="1" type="ORF">NpPPO83_00003548</name>
</gene>
<organism evidence="1 2">
    <name type="scientific">Neofusicoccum parvum</name>
    <dbReference type="NCBI Taxonomy" id="310453"/>
    <lineage>
        <taxon>Eukaryota</taxon>
        <taxon>Fungi</taxon>
        <taxon>Dikarya</taxon>
        <taxon>Ascomycota</taxon>
        <taxon>Pezizomycotina</taxon>
        <taxon>Dothideomycetes</taxon>
        <taxon>Dothideomycetes incertae sedis</taxon>
        <taxon>Botryosphaeriales</taxon>
        <taxon>Botryosphaeriaceae</taxon>
        <taxon>Neofusicoccum</taxon>
    </lineage>
</organism>
<reference evidence="1" key="1">
    <citation type="submission" date="2024-09" db="EMBL/GenBank/DDBJ databases">
        <title>Draft Genome Sequences of Neofusicoccum parvum.</title>
        <authorList>
            <person name="Ashida A."/>
            <person name="Camagna M."/>
            <person name="Tanaka A."/>
            <person name="Takemoto D."/>
        </authorList>
    </citation>
    <scope>NUCLEOTIDE SEQUENCE</scope>
    <source>
        <strain evidence="1">PPO83</strain>
    </source>
</reference>
<accession>A0ACB5SHJ3</accession>
<sequence>MYLSPEHVMDSGTMKAAHSPSGKCHTFDAKADGYIKAEAVNAVVLKRLSDAIKDGDPIRAVIRGSATNSDGNTPGIASPSAEAQSRAIRSAYANAGISDFNQTLYLECHGTGTQAGDPIEVSGVADVFAALRPSDMPLIIGSIKSNVGHSEPAAGLSGLLKAVLALEHDFIPGNPTFETPNPKIDMKALKVRASKPNIPWPKAQVKRASVNSFGYGGSNAHIVLDSAHSALKTADLAHAHSIMTDYEDLFADDDDTAHRQMLVFSGNDEAALKANASALSSHLLNPGVRVDLRDLAYTLAERRTHHFHRAFVVTDRTDFDEGAIVYGKKHSSQPKIGFVFTGQGAQWPLMGKEVVETFPSARAVIKRLDDALQSLPDPPKWSILDELVEPRSDEHMRLPEFSQPLVTALQLVLLDIFESWGIRAQSVVGHSSGEIAAACAAGLLTKEDAIKVAYFRGKAATDCFDPKSPAVGMMAVGLGSEKVQPYLADLDVEGSVQVACFNSPDSVTLSGRVSDLEKVQHRLTEEKVFARLLKVNMAYHSRYMTEVGKYYRTLVQQSCGQPLQGDSDVAMFSSVTGERMTKPADADYWTANMVSPVRFEQACKEMISSTSGGADFLIELGPSGALKGPVAQIKKALPGQGASTRYHAGLSRGANSTEALFSAAGQLFIAGADVSVGEVNRSVYDDNARPQVIVDLPNYVWNHSTKYWHESQASRDWRFRRFPHHDLLGSKTLGTSWNNSPSWKNILRLDDLPWLKDHKMGSDVLLPASGFVAMAIEAMYQLKQSVDPVEGVTAVNQLSYRLRDAKFDKALVLEEGVGVELRLSMTPHPGTKNTWYRFKISTLREDVEIDHSTGLIMVQDSVSEPASEADLKTLQYPASGRLWYKAVNDIGYGFGPAFQKQIAVESTVGVRQSRSTVSLTEPPAAHSPQSQYPMHPASMDGCFQTVTPSLWAGDRTAVNAVLVPAIIDELIIAASNSNAESAVSVTRSDYTGRGRPEQGKSYSSSCSVFDPSTGALLLKLRGLKYHKLEDGADPNAVQTYCRVVWKPDVTFVTETQLPEVLNDPEISKIQHALDLVAHKKPNLRVAEVDVASTEAIKAPKVWFNGGGRSSRAAYPEFFFSSNNAKVLLEAQEEYQGERNCSFALLDVTKADFVPVKSDFDLVILTIAAATTELVASAVNGASKMLAPGGQLALIGQGPLSTDSDSDGNTVVINKQETGPLRAADVAEILQAGSFERILPIPADDARFALLSTLPHPRAAPSADPIHILHLTDPTPTILSIAQALTAAGIPVQHHSLPPPALPPNSTLLILSELSHPVLATATDPQWTALSRAIAARCRILWATRGSQHRVTHPDNALVHGLFRTVRAEDPAARLATLDVAADAAPAAVAATVARVLAATRDDDGETETETEFVDRGGVLLVSRVLPDARVNAFKAAEAARGAAPVARRLRDVEGVVRLRAERVATLEALGWAEVGSGQGEVGEGKVEVEVFAVGLNFKDVAVTMGIVPENEHILGYEGAGVVRRVGKGVTRFKPGDRVAVCANGCFANRNEVWQEQVHHLPAGLSFQDAATITLVYSTSMHALLDLGSLRAGQSVLIHSATGGVGISAIQIAKYVGAEIYATVGTEEKRRFLIENFGIPSDHIFSSRSPEFAPKIMEATKGRGIDVILNSLTGELLDASWRLCADGGTMVEIGKRDIVDRNYLAMEPFDRNCSYRALDYSFKAMTLPMISNILSRIFKLVEEGHLKPIRPITTFKFDQVAAAFGLIRSGRHMGKIVITDGEDANPELPVRPVLRKLTLRSDASYLVVGGLKGLCGSLAIHLAQCGAKHLIALSRSGCKDTISQGIIHQCRALGCEVQEAIADVCNAEEVLGVFQHASPPIRGVVQGAMVLKDKPYETMSLEDYHTVISSKVRGTWNLHEASLQTAAPLDFFTLLSSISGLVGKKGQANYAAANTFLDAFSAYRNAQGLPANAVNLGVIEDVGYIFEQGGMDQHFDRRHWTYINELVLRRILGYSIMQQSPDRPLNRASAPQLVTGIAVPQPPDSASARDARFAAMFVGDGRGAAGDAVDGKGGADKGLQEFFLLQRSGAEPSAVLRSAVEVVNGRFMKILALDEPLEPGKSLAAYGLDSLSAVEFRNWLRADVGAELTMLEITNASSLFGLCEKIIAKMSAK</sequence>
<evidence type="ECO:0000313" key="1">
    <source>
        <dbReference type="EMBL" id="GME40971.1"/>
    </source>
</evidence>
<proteinExistence type="predicted"/>
<keyword evidence="2" id="KW-1185">Reference proteome</keyword>
<dbReference type="EMBL" id="BSXG01000095">
    <property type="protein sequence ID" value="GME40971.1"/>
    <property type="molecule type" value="Genomic_DNA"/>
</dbReference>